<keyword evidence="2" id="KW-1185">Reference proteome</keyword>
<dbReference type="Proteomes" id="UP000887574">
    <property type="component" value="Unplaced"/>
</dbReference>
<feature type="transmembrane region" description="Helical" evidence="1">
    <location>
        <begin position="40"/>
        <end position="62"/>
    </location>
</feature>
<organism evidence="2 3">
    <name type="scientific">Ditylenchus dipsaci</name>
    <dbReference type="NCBI Taxonomy" id="166011"/>
    <lineage>
        <taxon>Eukaryota</taxon>
        <taxon>Metazoa</taxon>
        <taxon>Ecdysozoa</taxon>
        <taxon>Nematoda</taxon>
        <taxon>Chromadorea</taxon>
        <taxon>Rhabditida</taxon>
        <taxon>Tylenchina</taxon>
        <taxon>Tylenchomorpha</taxon>
        <taxon>Sphaerularioidea</taxon>
        <taxon>Anguinidae</taxon>
        <taxon>Anguininae</taxon>
        <taxon>Ditylenchus</taxon>
    </lineage>
</organism>
<reference evidence="3" key="1">
    <citation type="submission" date="2022-11" db="UniProtKB">
        <authorList>
            <consortium name="WormBaseParasite"/>
        </authorList>
    </citation>
    <scope>IDENTIFICATION</scope>
</reference>
<keyword evidence="1" id="KW-0812">Transmembrane</keyword>
<proteinExistence type="predicted"/>
<sequence>MFFSQQNLEQKSTQKYTRFGSGFTRYIELIKMAAFVSNTYFIILLSVFIVDFTFASLLGLQIPFRKPDPNKKVVRFFMINGGK</sequence>
<accession>A0A915D8F6</accession>
<dbReference type="WBParaSite" id="jg17233">
    <property type="protein sequence ID" value="jg17233"/>
    <property type="gene ID" value="jg17233"/>
</dbReference>
<evidence type="ECO:0000256" key="1">
    <source>
        <dbReference type="SAM" id="Phobius"/>
    </source>
</evidence>
<keyword evidence="1" id="KW-0472">Membrane</keyword>
<protein>
    <submittedName>
        <fullName evidence="3">Uncharacterized protein</fullName>
    </submittedName>
</protein>
<evidence type="ECO:0000313" key="2">
    <source>
        <dbReference type="Proteomes" id="UP000887574"/>
    </source>
</evidence>
<evidence type="ECO:0000313" key="3">
    <source>
        <dbReference type="WBParaSite" id="jg17233"/>
    </source>
</evidence>
<dbReference type="AlphaFoldDB" id="A0A915D8F6"/>
<name>A0A915D8F6_9BILA</name>
<keyword evidence="1" id="KW-1133">Transmembrane helix</keyword>